<dbReference type="FunFam" id="2.60.120.1040:FF:000008">
    <property type="entry name" value="Zn finger containing protein"/>
    <property type="match status" value="1"/>
</dbReference>
<dbReference type="InterPro" id="IPR004457">
    <property type="entry name" value="Znf_ZPR1"/>
</dbReference>
<gene>
    <name evidence="6" type="ORF">LI82_05705</name>
</gene>
<dbReference type="SMART" id="SM00709">
    <property type="entry name" value="Zpr1"/>
    <property type="match status" value="1"/>
</dbReference>
<keyword evidence="4" id="KW-0862">Zinc</keyword>
<dbReference type="EMBL" id="JRHO01000010">
    <property type="protein sequence ID" value="KGK98791.1"/>
    <property type="molecule type" value="Genomic_DNA"/>
</dbReference>
<sequence>MNTENNSGGESRNSFETRTSCPLCHEELVIKWNNDEIPYFGEVMYISTTCSNCSFRFTDTMILTQKEPVRFEMMVEGLEDLNARVIRSTSGTIRIPDLGIDVEPGSVSESYVTNIEGILERVRAVVVTATEWVKDEPEAHERGLELQKMLEEAIQGELPLKVIIEDPLGNSAIISEKATSRTLSSEEAANLHSGMVIFDVDSSELEVDSSDKIQPIGNEYK</sequence>
<dbReference type="InterPro" id="IPR040141">
    <property type="entry name" value="ZPR1"/>
</dbReference>
<evidence type="ECO:0000313" key="7">
    <source>
        <dbReference type="Proteomes" id="UP000029859"/>
    </source>
</evidence>
<dbReference type="AlphaFoldDB" id="A0A099T3I5"/>
<evidence type="ECO:0000259" key="5">
    <source>
        <dbReference type="SMART" id="SM00709"/>
    </source>
</evidence>
<reference evidence="6 7" key="1">
    <citation type="submission" date="2014-09" db="EMBL/GenBank/DDBJ databases">
        <title>Draft genome sequence of an obligately methylotrophic methanogen, Methanococcoides methylutens, isolated from marine sediment.</title>
        <authorList>
            <person name="Guan Y."/>
            <person name="Ngugi D.K."/>
            <person name="Blom J."/>
            <person name="Ali S."/>
            <person name="Ferry J.G."/>
            <person name="Stingl U."/>
        </authorList>
    </citation>
    <scope>NUCLEOTIDE SEQUENCE [LARGE SCALE GENOMIC DNA]</scope>
    <source>
        <strain evidence="6 7">DSM 2657</strain>
    </source>
</reference>
<proteinExistence type="inferred from homology"/>
<feature type="domain" description="Zinc finger ZPR1-type" evidence="5">
    <location>
        <begin position="19"/>
        <end position="175"/>
    </location>
</feature>
<dbReference type="InterPro" id="IPR042452">
    <property type="entry name" value="ZPR1_Znf1/2"/>
</dbReference>
<dbReference type="PANTHER" id="PTHR10876">
    <property type="entry name" value="ZINC FINGER PROTEIN ZPR1"/>
    <property type="match status" value="1"/>
</dbReference>
<dbReference type="NCBIfam" id="TIGR00310">
    <property type="entry name" value="ZPR1_znf"/>
    <property type="match status" value="1"/>
</dbReference>
<name>A0A099T3I5_METMT</name>
<dbReference type="Pfam" id="PF22794">
    <property type="entry name" value="jr-ZPR1"/>
    <property type="match status" value="1"/>
</dbReference>
<keyword evidence="7" id="KW-1185">Reference proteome</keyword>
<evidence type="ECO:0000256" key="3">
    <source>
        <dbReference type="ARBA" id="ARBA00022771"/>
    </source>
</evidence>
<dbReference type="Proteomes" id="UP000029859">
    <property type="component" value="Unassembled WGS sequence"/>
</dbReference>
<comment type="similarity">
    <text evidence="1">Belongs to the ZPR1 family.</text>
</comment>
<dbReference type="InterPro" id="IPR004470">
    <property type="entry name" value="ZPR1-like_arc"/>
</dbReference>
<comment type="caution">
    <text evidence="6">The sequence shown here is derived from an EMBL/GenBank/DDBJ whole genome shotgun (WGS) entry which is preliminary data.</text>
</comment>
<evidence type="ECO:0000256" key="1">
    <source>
        <dbReference type="ARBA" id="ARBA00008354"/>
    </source>
</evidence>
<dbReference type="InterPro" id="IPR056180">
    <property type="entry name" value="ZPR1_jr_dom"/>
</dbReference>
<dbReference type="Gene3D" id="2.20.25.420">
    <property type="entry name" value="ZPR1, zinc finger domain"/>
    <property type="match status" value="1"/>
</dbReference>
<evidence type="ECO:0000256" key="4">
    <source>
        <dbReference type="ARBA" id="ARBA00022833"/>
    </source>
</evidence>
<dbReference type="GO" id="GO:0008270">
    <property type="term" value="F:zinc ion binding"/>
    <property type="evidence" value="ECO:0007669"/>
    <property type="project" value="UniProtKB-KW"/>
</dbReference>
<keyword evidence="2" id="KW-0479">Metal-binding</keyword>
<accession>A0A099T3I5</accession>
<dbReference type="OrthoDB" id="14924at2157"/>
<evidence type="ECO:0000313" key="6">
    <source>
        <dbReference type="EMBL" id="KGK98791.1"/>
    </source>
</evidence>
<dbReference type="Gene3D" id="2.60.120.1040">
    <property type="entry name" value="ZPR1, A/B domain"/>
    <property type="match status" value="1"/>
</dbReference>
<dbReference type="PANTHER" id="PTHR10876:SF0">
    <property type="entry name" value="ZINC FINGER PROTEIN ZPR1"/>
    <property type="match status" value="1"/>
</dbReference>
<dbReference type="NCBIfam" id="TIGR00340">
    <property type="entry name" value="zpr1_rel"/>
    <property type="match status" value="1"/>
</dbReference>
<keyword evidence="3" id="KW-0863">Zinc-finger</keyword>
<organism evidence="6 7">
    <name type="scientific">Methanococcoides methylutens</name>
    <dbReference type="NCBI Taxonomy" id="2226"/>
    <lineage>
        <taxon>Archaea</taxon>
        <taxon>Methanobacteriati</taxon>
        <taxon>Methanobacteriota</taxon>
        <taxon>Stenosarchaea group</taxon>
        <taxon>Methanomicrobia</taxon>
        <taxon>Methanosarcinales</taxon>
        <taxon>Methanosarcinaceae</taxon>
        <taxon>Methanococcoides</taxon>
    </lineage>
</organism>
<evidence type="ECO:0000256" key="2">
    <source>
        <dbReference type="ARBA" id="ARBA00022723"/>
    </source>
</evidence>
<dbReference type="InterPro" id="IPR042451">
    <property type="entry name" value="ZPR1_A/B_dom"/>
</dbReference>
<dbReference type="RefSeq" id="WP_048193954.1">
    <property type="nucleotide sequence ID" value="NZ_CAAGSM010000003.1"/>
</dbReference>
<protein>
    <submittedName>
        <fullName evidence="6">ZPR1-related zinc finger protein</fullName>
    </submittedName>
</protein>
<dbReference type="Pfam" id="PF03367">
    <property type="entry name" value="Zn_ribbon_ZPR1"/>
    <property type="match status" value="1"/>
</dbReference>